<feature type="transmembrane region" description="Helical" evidence="2">
    <location>
        <begin position="79"/>
        <end position="98"/>
    </location>
</feature>
<keyword evidence="2" id="KW-0812">Transmembrane</keyword>
<dbReference type="EMBL" id="QXGA01004137">
    <property type="protein sequence ID" value="KAE9075971.1"/>
    <property type="molecule type" value="Genomic_DNA"/>
</dbReference>
<dbReference type="Proteomes" id="UP000488956">
    <property type="component" value="Unassembled WGS sequence"/>
</dbReference>
<name>A0A6A4BAG5_9STRA</name>
<evidence type="ECO:0000313" key="8">
    <source>
        <dbReference type="EMBL" id="KAE9168476.1"/>
    </source>
</evidence>
<evidence type="ECO:0000313" key="5">
    <source>
        <dbReference type="EMBL" id="KAE9064764.1"/>
    </source>
</evidence>
<evidence type="ECO:0000313" key="12">
    <source>
        <dbReference type="Proteomes" id="UP000433483"/>
    </source>
</evidence>
<dbReference type="Proteomes" id="UP000441208">
    <property type="component" value="Unassembled WGS sequence"/>
</dbReference>
<dbReference type="EMBL" id="QXFX01004262">
    <property type="protein sequence ID" value="KAE9064764.1"/>
    <property type="molecule type" value="Genomic_DNA"/>
</dbReference>
<sequence length="149" mass="15575">MLVQLMLELDGNRVGGATHPDTLDAEFPRRAAVRLLPDHGAASQGYMILNCSINAVAFFAIAGASALLGEDSTASSGMVILVLVLVAMASIGCIITYVCVHTGVIEYSQLESLRGQRVGPKTGGNGVEGNKSKTEEGQQHGNKLSMLTC</sequence>
<dbReference type="Proteomes" id="UP000433483">
    <property type="component" value="Unassembled WGS sequence"/>
</dbReference>
<evidence type="ECO:0000313" key="10">
    <source>
        <dbReference type="EMBL" id="KAE9269641.1"/>
    </source>
</evidence>
<dbReference type="Proteomes" id="UP000460718">
    <property type="component" value="Unassembled WGS sequence"/>
</dbReference>
<organism evidence="10 13">
    <name type="scientific">Phytophthora fragariae</name>
    <dbReference type="NCBI Taxonomy" id="53985"/>
    <lineage>
        <taxon>Eukaryota</taxon>
        <taxon>Sar</taxon>
        <taxon>Stramenopiles</taxon>
        <taxon>Oomycota</taxon>
        <taxon>Peronosporomycetes</taxon>
        <taxon>Peronosporales</taxon>
        <taxon>Peronosporaceae</taxon>
        <taxon>Phytophthora</taxon>
    </lineage>
</organism>
<protein>
    <submittedName>
        <fullName evidence="10">Uncharacterized protein</fullName>
    </submittedName>
</protein>
<dbReference type="Proteomes" id="UP000429523">
    <property type="component" value="Unassembled WGS sequence"/>
</dbReference>
<evidence type="ECO:0000313" key="17">
    <source>
        <dbReference type="Proteomes" id="UP000460718"/>
    </source>
</evidence>
<evidence type="ECO:0000313" key="15">
    <source>
        <dbReference type="Proteomes" id="UP000440732"/>
    </source>
</evidence>
<dbReference type="EMBL" id="QXGF01004377">
    <property type="protein sequence ID" value="KAE8919878.1"/>
    <property type="molecule type" value="Genomic_DNA"/>
</dbReference>
<dbReference type="EMBL" id="QXGD01000854">
    <property type="protein sequence ID" value="KAE9222360.1"/>
    <property type="molecule type" value="Genomic_DNA"/>
</dbReference>
<dbReference type="AlphaFoldDB" id="A0A6A4BAG5"/>
<evidence type="ECO:0000256" key="1">
    <source>
        <dbReference type="SAM" id="MobiDB-lite"/>
    </source>
</evidence>
<reference evidence="11 12" key="1">
    <citation type="submission" date="2018-08" db="EMBL/GenBank/DDBJ databases">
        <title>Genomic investigation of the strawberry pathogen Phytophthora fragariae indicates pathogenicity is determined by transcriptional variation in three key races.</title>
        <authorList>
            <person name="Adams T.M."/>
            <person name="Armitage A.D."/>
            <person name="Sobczyk M.K."/>
            <person name="Bates H.J."/>
            <person name="Dunwell J.M."/>
            <person name="Nellist C.F."/>
            <person name="Harrison R.J."/>
        </authorList>
    </citation>
    <scope>NUCLEOTIDE SEQUENCE [LARGE SCALE GENOMIC DNA]</scope>
    <source>
        <strain evidence="10 13">A4</strain>
        <strain evidence="9 14">BC-1</strain>
        <strain evidence="8 12">NOV-27</strain>
        <strain evidence="7 15">NOV-5</strain>
        <strain evidence="6 16">NOV-71</strain>
        <strain evidence="3 11">NOV-9</strain>
        <strain evidence="5 18">ONT-3</strain>
        <strain evidence="4 17">SCRP245</strain>
    </source>
</reference>
<evidence type="ECO:0000313" key="11">
    <source>
        <dbReference type="Proteomes" id="UP000429523"/>
    </source>
</evidence>
<evidence type="ECO:0000313" key="3">
    <source>
        <dbReference type="EMBL" id="KAE8919878.1"/>
    </source>
</evidence>
<evidence type="ECO:0000256" key="2">
    <source>
        <dbReference type="SAM" id="Phobius"/>
    </source>
</evidence>
<evidence type="ECO:0000313" key="7">
    <source>
        <dbReference type="EMBL" id="KAE9075971.1"/>
    </source>
</evidence>
<accession>A0A6A4BAG5</accession>
<dbReference type="Proteomes" id="UP000440367">
    <property type="component" value="Unassembled WGS sequence"/>
</dbReference>
<dbReference type="Proteomes" id="UP000437068">
    <property type="component" value="Unassembled WGS sequence"/>
</dbReference>
<keyword evidence="12" id="KW-1185">Reference proteome</keyword>
<dbReference type="EMBL" id="QXGE01004732">
    <property type="protein sequence ID" value="KAE9269641.1"/>
    <property type="molecule type" value="Genomic_DNA"/>
</dbReference>
<keyword evidence="2" id="KW-1133">Transmembrane helix</keyword>
<evidence type="ECO:0000313" key="6">
    <source>
        <dbReference type="EMBL" id="KAE9066293.1"/>
    </source>
</evidence>
<keyword evidence="2" id="KW-0472">Membrane</keyword>
<dbReference type="EMBL" id="QXFW01004192">
    <property type="protein sequence ID" value="KAE8966791.1"/>
    <property type="molecule type" value="Genomic_DNA"/>
</dbReference>
<gene>
    <name evidence="10" type="ORF">PF001_g29134</name>
    <name evidence="9" type="ORF">PF002_g15307</name>
    <name evidence="8" type="ORF">PF005_g28358</name>
    <name evidence="7" type="ORF">PF006_g28223</name>
    <name evidence="6" type="ORF">PF007_g28528</name>
    <name evidence="3" type="ORF">PF009_g29820</name>
    <name evidence="5" type="ORF">PF010_g28485</name>
    <name evidence="4" type="ORF">PF011_g27809</name>
</gene>
<evidence type="ECO:0000313" key="14">
    <source>
        <dbReference type="Proteomes" id="UP000440367"/>
    </source>
</evidence>
<dbReference type="Proteomes" id="UP000440732">
    <property type="component" value="Unassembled WGS sequence"/>
</dbReference>
<feature type="region of interest" description="Disordered" evidence="1">
    <location>
        <begin position="118"/>
        <end position="149"/>
    </location>
</feature>
<evidence type="ECO:0000313" key="4">
    <source>
        <dbReference type="EMBL" id="KAE8966791.1"/>
    </source>
</evidence>
<feature type="compositionally biased region" description="Polar residues" evidence="1">
    <location>
        <begin position="139"/>
        <end position="149"/>
    </location>
</feature>
<proteinExistence type="predicted"/>
<evidence type="ECO:0000313" key="13">
    <source>
        <dbReference type="Proteomes" id="UP000437068"/>
    </source>
</evidence>
<evidence type="ECO:0000313" key="16">
    <source>
        <dbReference type="Proteomes" id="UP000441208"/>
    </source>
</evidence>
<dbReference type="EMBL" id="QXGB01003892">
    <property type="protein sequence ID" value="KAE9168476.1"/>
    <property type="molecule type" value="Genomic_DNA"/>
</dbReference>
<feature type="transmembrane region" description="Helical" evidence="2">
    <location>
        <begin position="46"/>
        <end position="67"/>
    </location>
</feature>
<evidence type="ECO:0000313" key="9">
    <source>
        <dbReference type="EMBL" id="KAE9222360.1"/>
    </source>
</evidence>
<evidence type="ECO:0000313" key="18">
    <source>
        <dbReference type="Proteomes" id="UP000488956"/>
    </source>
</evidence>
<comment type="caution">
    <text evidence="10">The sequence shown here is derived from an EMBL/GenBank/DDBJ whole genome shotgun (WGS) entry which is preliminary data.</text>
</comment>
<dbReference type="EMBL" id="QXFZ01003974">
    <property type="protein sequence ID" value="KAE9066293.1"/>
    <property type="molecule type" value="Genomic_DNA"/>
</dbReference>